<dbReference type="InterPro" id="IPR000300">
    <property type="entry name" value="IPPc"/>
</dbReference>
<feature type="compositionally biased region" description="Polar residues" evidence="9">
    <location>
        <begin position="1057"/>
        <end position="1071"/>
    </location>
</feature>
<reference evidence="11 12" key="1">
    <citation type="submission" date="2013-07" db="EMBL/GenBank/DDBJ databases">
        <title>The Genome Sequence of Cryptococcus heveanensis BCC8398.</title>
        <authorList>
            <consortium name="The Broad Institute Genome Sequencing Platform"/>
            <person name="Cuomo C."/>
            <person name="Litvintseva A."/>
            <person name="Chen Y."/>
            <person name="Heitman J."/>
            <person name="Sun S."/>
            <person name="Springer D."/>
            <person name="Dromer F."/>
            <person name="Young S.K."/>
            <person name="Zeng Q."/>
            <person name="Gargeya S."/>
            <person name="Fitzgerald M."/>
            <person name="Abouelleil A."/>
            <person name="Alvarado L."/>
            <person name="Berlin A.M."/>
            <person name="Chapman S.B."/>
            <person name="Dewar J."/>
            <person name="Goldberg J."/>
            <person name="Griggs A."/>
            <person name="Gujja S."/>
            <person name="Hansen M."/>
            <person name="Howarth C."/>
            <person name="Imamovic A."/>
            <person name="Larimer J."/>
            <person name="McCowan C."/>
            <person name="Murphy C."/>
            <person name="Pearson M."/>
            <person name="Priest M."/>
            <person name="Roberts A."/>
            <person name="Saif S."/>
            <person name="Shea T."/>
            <person name="Sykes S."/>
            <person name="Wortman J."/>
            <person name="Nusbaum C."/>
            <person name="Birren B."/>
        </authorList>
    </citation>
    <scope>NUCLEOTIDE SEQUENCE [LARGE SCALE GENOMIC DNA]</scope>
    <source>
        <strain evidence="11 12">BCC8398</strain>
    </source>
</reference>
<dbReference type="GO" id="GO:0043813">
    <property type="term" value="F:phosphatidylinositol-3,5-bisphosphate 5-phosphatase activity"/>
    <property type="evidence" value="ECO:0007669"/>
    <property type="project" value="TreeGrafter"/>
</dbReference>
<name>A0A1B9GKT0_9TREE</name>
<proteinExistence type="inferred from homology"/>
<evidence type="ECO:0000256" key="7">
    <source>
        <dbReference type="ARBA" id="ARBA00022801"/>
    </source>
</evidence>
<evidence type="ECO:0000256" key="3">
    <source>
        <dbReference type="ARBA" id="ARBA00009678"/>
    </source>
</evidence>
<dbReference type="GO" id="GO:0005737">
    <property type="term" value="C:cytoplasm"/>
    <property type="evidence" value="ECO:0007669"/>
    <property type="project" value="UniProtKB-SubCell"/>
</dbReference>
<evidence type="ECO:0000313" key="12">
    <source>
        <dbReference type="Proteomes" id="UP000092666"/>
    </source>
</evidence>
<dbReference type="Gene3D" id="3.60.10.10">
    <property type="entry name" value="Endonuclease/exonuclease/phosphatase"/>
    <property type="match status" value="1"/>
</dbReference>
<feature type="compositionally biased region" description="Low complexity" evidence="9">
    <location>
        <begin position="1355"/>
        <end position="1371"/>
    </location>
</feature>
<keyword evidence="6" id="KW-0963">Cytoplasm</keyword>
<feature type="region of interest" description="Disordered" evidence="9">
    <location>
        <begin position="974"/>
        <end position="1024"/>
    </location>
</feature>
<feature type="compositionally biased region" description="Polar residues" evidence="9">
    <location>
        <begin position="1170"/>
        <end position="1184"/>
    </location>
</feature>
<dbReference type="Pfam" id="PF02383">
    <property type="entry name" value="Syja_N"/>
    <property type="match status" value="1"/>
</dbReference>
<comment type="subcellular location">
    <subcellularLocation>
        <location evidence="1">Cytoplasm</location>
    </subcellularLocation>
</comment>
<evidence type="ECO:0000313" key="11">
    <source>
        <dbReference type="EMBL" id="OCF31670.1"/>
    </source>
</evidence>
<dbReference type="EMBL" id="KV700132">
    <property type="protein sequence ID" value="OCF31670.1"/>
    <property type="molecule type" value="Genomic_DNA"/>
</dbReference>
<dbReference type="Proteomes" id="UP000092666">
    <property type="component" value="Unassembled WGS sequence"/>
</dbReference>
<feature type="region of interest" description="Disordered" evidence="9">
    <location>
        <begin position="1039"/>
        <end position="1431"/>
    </location>
</feature>
<dbReference type="FunFam" id="3.60.10.10:FF:000029">
    <property type="entry name" value="Inositol polyphosphate 5-phosphatase"/>
    <property type="match status" value="1"/>
</dbReference>
<dbReference type="GO" id="GO:0016020">
    <property type="term" value="C:membrane"/>
    <property type="evidence" value="ECO:0007669"/>
    <property type="project" value="TreeGrafter"/>
</dbReference>
<sequence length="1431" mass="153528">MPATLYLRPSPRAYFLLTETHALIFRQPDARESKASKSVVVAEFLPIEEVDMGGLVRASRGRSVEGVLGVTSVPSDRSPIPEIFLLLVSHSTLLPPLLPGSSLRPSKVLGVEFHSLTSSFWDTPELLSAAQSSQYSSTFDPVDYDDLIPSGPSTSSSSSTLSQAQQAGLENPCNGMRKYLESGGFFYAEDCKWDISSRMGDANWVLAEKGSIQHPLETFDERFVWNASLLSPFLAFRKGLSEDAKAELDQQALLIPVIQGFCGSLPISTGAWSSNGKPETASLGLISRLSWKRAGARFRTRGIDDDGEVANFVETELVFATDNAVMSYVQVRGSVPLFWQQPSAGLGTLQQKVEITRPPQATQPAFDKHFLGLIEHYHSVHAVNLLGQKDAEAMLSQAYSDHLASLRRTLERTPIQQPNSIDEPSRGKLDLTPYDFHAAVKTGGHEMVKYDFSMRLGKVADSMEEFGWTAIDANTGGVIERQGGVFRTNCLDCLDRTNYVQDVISSLTLSRFLASIGSPLQSSQTLWAAHRELWADNGDRLSKIYAGTGALNTSATRSGKKTFAGLLSDATKSVGRAYINNFQDKGKQNAIDMLLGMMAGQRPVILFDPISDSVHAALSARVNEYSRTRTISIFSGTWNLNGKAPDEALDPWLFPPSEADIYMIAFQEIVDLNATQILQTDPAKKRIWEKFIMDTFAMRKGGKTDYLLFRSEQLVGSALIIIVKSDLSKHIRGKTPSYLQTGLSGLSGNKGGVGIRFQLFDSNVCFVTSHLTAGHSNVAERNADWKTLTNGMRFLRGKMLEDHEIIIWSADLNYRIALTNPEVRGMIEAGDLDSLLAADQLLNAVDAGETFVGYDEGPIRFDPTYKYDNGTDDYDTSEKQRIPAWTDRVLFKGSALRLKEYNRAELYTSDHRPVYAVFDATIREVDHARKDAISKEIMHSILASSGDLKFDQKVENSLGVNSGVGDLVKGITRTSVSPALRPPDRSPRLPPRPSSAASMKETSTSIPVTTTANGRMHSLSVSNGATASSSLRALANSASYSSLQNGRRPAPPVPSRPNLSPALSPNMQTSPIIPLSPDNRALSVPSPLPRSARSLTVNSTGSSSASSSVQQPNSLSTVSPAMSPASTGDFVMVPSSASLSSTSGRQAPPPRLPPRSSTSGSGPTPKSSADEISTSIKPTTTSAFKVSVNPPSSPQRTMSSTSIHKSPVKANRKPVPSYTAEPVTMKSGPVQEANGGEEARPSLASLRSKFEQPAASQSQPRSLPQPIALSQTGRSGKQNAVNGPSLPRSGSGTVVLPRPPVPQEISTSSAGPRAGIFNAPRKSMDINGSPPSGLMSPVRPDNVQPKIPAKPRRLSSAAIASITTTATPKGAGVQGSGSGSSTGDGASGDAGEEAVVKPSAVSSNSSPENAGERKMPPSVPKKPVGLKGVNA</sequence>
<feature type="compositionally biased region" description="Low complexity" evidence="9">
    <location>
        <begin position="1154"/>
        <end position="1167"/>
    </location>
</feature>
<dbReference type="STRING" id="1296120.A0A1B9GKT0"/>
<evidence type="ECO:0000256" key="5">
    <source>
        <dbReference type="ARBA" id="ARBA00022448"/>
    </source>
</evidence>
<reference evidence="12" key="2">
    <citation type="submission" date="2013-12" db="EMBL/GenBank/DDBJ databases">
        <title>Evolution of pathogenesis and genome organization in the Tremellales.</title>
        <authorList>
            <person name="Cuomo C."/>
            <person name="Litvintseva A."/>
            <person name="Heitman J."/>
            <person name="Chen Y."/>
            <person name="Sun S."/>
            <person name="Springer D."/>
            <person name="Dromer F."/>
            <person name="Young S."/>
            <person name="Zeng Q."/>
            <person name="Chapman S."/>
            <person name="Gujja S."/>
            <person name="Saif S."/>
            <person name="Birren B."/>
        </authorList>
    </citation>
    <scope>NUCLEOTIDE SEQUENCE [LARGE SCALE GENOMIC DNA]</scope>
    <source>
        <strain evidence="12">BCC8398</strain>
    </source>
</reference>
<evidence type="ECO:0000256" key="8">
    <source>
        <dbReference type="ARBA" id="ARBA00022927"/>
    </source>
</evidence>
<feature type="domain" description="SAC" evidence="10">
    <location>
        <begin position="176"/>
        <end position="547"/>
    </location>
</feature>
<keyword evidence="8" id="KW-0653">Protein transport</keyword>
<evidence type="ECO:0000256" key="2">
    <source>
        <dbReference type="ARBA" id="ARBA00008943"/>
    </source>
</evidence>
<keyword evidence="5" id="KW-0813">Transport</keyword>
<accession>A0A1B9GKT0</accession>
<dbReference type="OrthoDB" id="405996at2759"/>
<dbReference type="InterPro" id="IPR002013">
    <property type="entry name" value="SAC_dom"/>
</dbReference>
<dbReference type="PROSITE" id="PS50275">
    <property type="entry name" value="SAC"/>
    <property type="match status" value="1"/>
</dbReference>
<dbReference type="GO" id="GO:0004439">
    <property type="term" value="F:phosphatidylinositol-4,5-bisphosphate 5-phosphatase activity"/>
    <property type="evidence" value="ECO:0007669"/>
    <property type="project" value="UniProtKB-EC"/>
</dbReference>
<dbReference type="PANTHER" id="PTHR11200:SF257">
    <property type="entry name" value="PHOSPHOINOSITIDE 5-PHOSPHATASE"/>
    <property type="match status" value="1"/>
</dbReference>
<dbReference type="EC" id="3.1.3.36" evidence="4"/>
<feature type="compositionally biased region" description="Polar residues" evidence="9">
    <location>
        <begin position="1117"/>
        <end position="1126"/>
    </location>
</feature>
<keyword evidence="7" id="KW-0378">Hydrolase</keyword>
<feature type="compositionally biased region" description="Low complexity" evidence="9">
    <location>
        <begin position="1094"/>
        <end position="1116"/>
    </location>
</feature>
<dbReference type="SMART" id="SM00128">
    <property type="entry name" value="IPPc"/>
    <property type="match status" value="1"/>
</dbReference>
<dbReference type="Pfam" id="PF22669">
    <property type="entry name" value="Exo_endo_phos2"/>
    <property type="match status" value="1"/>
</dbReference>
<feature type="compositionally biased region" description="Gly residues" evidence="9">
    <location>
        <begin position="1372"/>
        <end position="1388"/>
    </location>
</feature>
<comment type="similarity">
    <text evidence="3">In the central section; belongs to the inositol 1,4,5-trisphosphate 5-phosphatase family.</text>
</comment>
<feature type="compositionally biased region" description="Polar residues" evidence="9">
    <location>
        <begin position="1254"/>
        <end position="1292"/>
    </location>
</feature>
<evidence type="ECO:0000259" key="10">
    <source>
        <dbReference type="PROSITE" id="PS50275"/>
    </source>
</evidence>
<gene>
    <name evidence="11" type="ORF">I316_06675</name>
</gene>
<dbReference type="InterPro" id="IPR036691">
    <property type="entry name" value="Endo/exonu/phosph_ase_sf"/>
</dbReference>
<comment type="similarity">
    <text evidence="2">Belongs to the synaptojanin family.</text>
</comment>
<dbReference type="InterPro" id="IPR046985">
    <property type="entry name" value="IP5"/>
</dbReference>
<feature type="compositionally biased region" description="Polar residues" evidence="9">
    <location>
        <begin position="1000"/>
        <end position="1024"/>
    </location>
</feature>
<feature type="compositionally biased region" description="Polar residues" evidence="9">
    <location>
        <begin position="1194"/>
        <end position="1204"/>
    </location>
</feature>
<protein>
    <recommendedName>
        <fullName evidence="4">phosphoinositide 5-phosphatase</fullName>
        <ecNumber evidence="4">3.1.3.36</ecNumber>
    </recommendedName>
</protein>
<dbReference type="PANTHER" id="PTHR11200">
    <property type="entry name" value="INOSITOL 5-PHOSPHATASE"/>
    <property type="match status" value="1"/>
</dbReference>
<evidence type="ECO:0000256" key="6">
    <source>
        <dbReference type="ARBA" id="ARBA00022490"/>
    </source>
</evidence>
<organism evidence="11 12">
    <name type="scientific">Kwoniella heveanensis BCC8398</name>
    <dbReference type="NCBI Taxonomy" id="1296120"/>
    <lineage>
        <taxon>Eukaryota</taxon>
        <taxon>Fungi</taxon>
        <taxon>Dikarya</taxon>
        <taxon>Basidiomycota</taxon>
        <taxon>Agaricomycotina</taxon>
        <taxon>Tremellomycetes</taxon>
        <taxon>Tremellales</taxon>
        <taxon>Cryptococcaceae</taxon>
        <taxon>Kwoniella</taxon>
    </lineage>
</organism>
<dbReference type="GO" id="GO:0046856">
    <property type="term" value="P:phosphatidylinositol dephosphorylation"/>
    <property type="evidence" value="ECO:0007669"/>
    <property type="project" value="InterPro"/>
</dbReference>
<dbReference type="GO" id="GO:0015031">
    <property type="term" value="P:protein transport"/>
    <property type="evidence" value="ECO:0007669"/>
    <property type="project" value="UniProtKB-KW"/>
</dbReference>
<keyword evidence="12" id="KW-1185">Reference proteome</keyword>
<evidence type="ECO:0000256" key="1">
    <source>
        <dbReference type="ARBA" id="ARBA00004496"/>
    </source>
</evidence>
<evidence type="ECO:0000256" key="4">
    <source>
        <dbReference type="ARBA" id="ARBA00013044"/>
    </source>
</evidence>
<evidence type="ECO:0000256" key="9">
    <source>
        <dbReference type="SAM" id="MobiDB-lite"/>
    </source>
</evidence>
<dbReference type="SUPFAM" id="SSF56219">
    <property type="entry name" value="DNase I-like"/>
    <property type="match status" value="1"/>
</dbReference>